<feature type="region of interest" description="Disordered" evidence="5">
    <location>
        <begin position="1533"/>
        <end position="1729"/>
    </location>
</feature>
<feature type="compositionally biased region" description="Low complexity" evidence="5">
    <location>
        <begin position="178"/>
        <end position="196"/>
    </location>
</feature>
<evidence type="ECO:0000259" key="8">
    <source>
        <dbReference type="PROSITE" id="PS50982"/>
    </source>
</evidence>
<dbReference type="CDD" id="cd00122">
    <property type="entry name" value="MBD"/>
    <property type="match status" value="1"/>
</dbReference>
<dbReference type="InterPro" id="IPR036047">
    <property type="entry name" value="F-box-like_dom_sf"/>
</dbReference>
<feature type="compositionally biased region" description="Basic and acidic residues" evidence="5">
    <location>
        <begin position="2140"/>
        <end position="2150"/>
    </location>
</feature>
<evidence type="ECO:0000256" key="1">
    <source>
        <dbReference type="ARBA" id="ARBA00022723"/>
    </source>
</evidence>
<dbReference type="InterPro" id="IPR011011">
    <property type="entry name" value="Znf_FYVE_PHD"/>
</dbReference>
<evidence type="ECO:0000259" key="7">
    <source>
        <dbReference type="PROSITE" id="PS50181"/>
    </source>
</evidence>
<dbReference type="PANTHER" id="PTHR15739:SF5">
    <property type="entry name" value="LD23158P"/>
    <property type="match status" value="1"/>
</dbReference>
<dbReference type="PROSITE" id="PS50982">
    <property type="entry name" value="MBD"/>
    <property type="match status" value="1"/>
</dbReference>
<feature type="compositionally biased region" description="Basic and acidic residues" evidence="5">
    <location>
        <begin position="1650"/>
        <end position="1662"/>
    </location>
</feature>
<feature type="compositionally biased region" description="Polar residues" evidence="5">
    <location>
        <begin position="206"/>
        <end position="228"/>
    </location>
</feature>
<proteinExistence type="predicted"/>
<feature type="compositionally biased region" description="Low complexity" evidence="5">
    <location>
        <begin position="1549"/>
        <end position="1562"/>
    </location>
</feature>
<evidence type="ECO:0000313" key="10">
    <source>
        <dbReference type="RefSeq" id="XP_005107503.1"/>
    </source>
</evidence>
<reference evidence="10 11" key="1">
    <citation type="submission" date="2025-05" db="UniProtKB">
        <authorList>
            <consortium name="RefSeq"/>
        </authorList>
    </citation>
    <scope>IDENTIFICATION</scope>
</reference>
<dbReference type="Gene3D" id="3.30.40.10">
    <property type="entry name" value="Zinc/RING finger domain, C3HC4 (zinc finger)"/>
    <property type="match status" value="2"/>
</dbReference>
<dbReference type="InterPro" id="IPR019786">
    <property type="entry name" value="Zinc_finger_PHD-type_CS"/>
</dbReference>
<feature type="region of interest" description="Disordered" evidence="5">
    <location>
        <begin position="477"/>
        <end position="517"/>
    </location>
</feature>
<feature type="compositionally biased region" description="Basic residues" evidence="5">
    <location>
        <begin position="1903"/>
        <end position="1921"/>
    </location>
</feature>
<dbReference type="SMART" id="SM00391">
    <property type="entry name" value="MBD"/>
    <property type="match status" value="1"/>
</dbReference>
<dbReference type="PROSITE" id="PS50016">
    <property type="entry name" value="ZF_PHD_2"/>
    <property type="match status" value="1"/>
</dbReference>
<feature type="compositionally biased region" description="Basic and acidic residues" evidence="5">
    <location>
        <begin position="2081"/>
        <end position="2105"/>
    </location>
</feature>
<dbReference type="SMART" id="SM00249">
    <property type="entry name" value="PHD"/>
    <property type="match status" value="2"/>
</dbReference>
<accession>A0ABM1A8T1</accession>
<feature type="compositionally biased region" description="Basic and acidic residues" evidence="5">
    <location>
        <begin position="1851"/>
        <end position="1876"/>
    </location>
</feature>
<dbReference type="GeneID" id="101864548"/>
<feature type="compositionally biased region" description="Low complexity" evidence="5">
    <location>
        <begin position="2118"/>
        <end position="2139"/>
    </location>
</feature>
<feature type="region of interest" description="Disordered" evidence="5">
    <location>
        <begin position="552"/>
        <end position="574"/>
    </location>
</feature>
<dbReference type="InterPro" id="IPR019787">
    <property type="entry name" value="Znf_PHD-finger"/>
</dbReference>
<feature type="region of interest" description="Disordered" evidence="5">
    <location>
        <begin position="1"/>
        <end position="260"/>
    </location>
</feature>
<dbReference type="SUPFAM" id="SSF81383">
    <property type="entry name" value="F-box domain"/>
    <property type="match status" value="1"/>
</dbReference>
<feature type="region of interest" description="Disordered" evidence="5">
    <location>
        <begin position="823"/>
        <end position="867"/>
    </location>
</feature>
<keyword evidence="2 4" id="KW-0863">Zinc-finger</keyword>
<keyword evidence="3" id="KW-0862">Zinc</keyword>
<feature type="domain" description="MBD" evidence="8">
    <location>
        <begin position="268"/>
        <end position="342"/>
    </location>
</feature>
<feature type="compositionally biased region" description="Basic and acidic residues" evidence="5">
    <location>
        <begin position="1599"/>
        <end position="1617"/>
    </location>
</feature>
<feature type="compositionally biased region" description="Basic and acidic residues" evidence="5">
    <location>
        <begin position="828"/>
        <end position="845"/>
    </location>
</feature>
<organism evidence="9 11">
    <name type="scientific">Aplysia californica</name>
    <name type="common">California sea hare</name>
    <dbReference type="NCBI Taxonomy" id="6500"/>
    <lineage>
        <taxon>Eukaryota</taxon>
        <taxon>Metazoa</taxon>
        <taxon>Spiralia</taxon>
        <taxon>Lophotrochozoa</taxon>
        <taxon>Mollusca</taxon>
        <taxon>Gastropoda</taxon>
        <taxon>Heterobranchia</taxon>
        <taxon>Euthyneura</taxon>
        <taxon>Tectipleura</taxon>
        <taxon>Aplysiida</taxon>
        <taxon>Aplysioidea</taxon>
        <taxon>Aplysiidae</taxon>
        <taxon>Aplysia</taxon>
    </lineage>
</organism>
<evidence type="ECO:0000256" key="3">
    <source>
        <dbReference type="ARBA" id="ARBA00022833"/>
    </source>
</evidence>
<feature type="compositionally biased region" description="Acidic residues" evidence="5">
    <location>
        <begin position="2195"/>
        <end position="2218"/>
    </location>
</feature>
<feature type="compositionally biased region" description="Basic and acidic residues" evidence="5">
    <location>
        <begin position="1922"/>
        <end position="1938"/>
    </location>
</feature>
<dbReference type="Gene3D" id="3.80.10.10">
    <property type="entry name" value="Ribonuclease Inhibitor"/>
    <property type="match status" value="1"/>
</dbReference>
<dbReference type="SUPFAM" id="SSF54171">
    <property type="entry name" value="DNA-binding domain"/>
    <property type="match status" value="1"/>
</dbReference>
<feature type="region of interest" description="Disordered" evidence="5">
    <location>
        <begin position="350"/>
        <end position="376"/>
    </location>
</feature>
<feature type="compositionally biased region" description="Basic and acidic residues" evidence="5">
    <location>
        <begin position="39"/>
        <end position="48"/>
    </location>
</feature>
<dbReference type="Pfam" id="PF12937">
    <property type="entry name" value="F-box-like"/>
    <property type="match status" value="1"/>
</dbReference>
<dbReference type="SUPFAM" id="SSF57903">
    <property type="entry name" value="FYVE/PHD zinc finger"/>
    <property type="match status" value="2"/>
</dbReference>
<dbReference type="PANTHER" id="PTHR15739">
    <property type="entry name" value="ZINC FINGER PROTEIN"/>
    <property type="match status" value="1"/>
</dbReference>
<evidence type="ECO:0000256" key="2">
    <source>
        <dbReference type="ARBA" id="ARBA00022771"/>
    </source>
</evidence>
<dbReference type="InterPro" id="IPR001965">
    <property type="entry name" value="Znf_PHD"/>
</dbReference>
<name>A0ABM1A8T1_APLCA</name>
<dbReference type="InterPro" id="IPR001810">
    <property type="entry name" value="F-box_dom"/>
</dbReference>
<feature type="compositionally biased region" description="Polar residues" evidence="5">
    <location>
        <begin position="495"/>
        <end position="504"/>
    </location>
</feature>
<feature type="compositionally biased region" description="Basic and acidic residues" evidence="5">
    <location>
        <begin position="1575"/>
        <end position="1586"/>
    </location>
</feature>
<feature type="compositionally biased region" description="Basic and acidic residues" evidence="5">
    <location>
        <begin position="1627"/>
        <end position="1641"/>
    </location>
</feature>
<dbReference type="RefSeq" id="XP_012943024.1">
    <property type="nucleotide sequence ID" value="XM_013087570.2"/>
</dbReference>
<feature type="compositionally biased region" description="Acidic residues" evidence="5">
    <location>
        <begin position="1835"/>
        <end position="1850"/>
    </location>
</feature>
<protein>
    <submittedName>
        <fullName evidence="10 11">Uncharacterized protein LOC101864548</fullName>
    </submittedName>
</protein>
<dbReference type="InterPro" id="IPR001739">
    <property type="entry name" value="Methyl_CpG_DNA-bd"/>
</dbReference>
<feature type="region of interest" description="Disordered" evidence="5">
    <location>
        <begin position="1811"/>
        <end position="1980"/>
    </location>
</feature>
<dbReference type="InterPro" id="IPR016177">
    <property type="entry name" value="DNA-bd_dom_sf"/>
</dbReference>
<feature type="compositionally biased region" description="Basic and acidic residues" evidence="5">
    <location>
        <begin position="1813"/>
        <end position="1827"/>
    </location>
</feature>
<evidence type="ECO:0000313" key="9">
    <source>
        <dbReference type="Proteomes" id="UP000694888"/>
    </source>
</evidence>
<feature type="compositionally biased region" description="Acidic residues" evidence="5">
    <location>
        <begin position="1877"/>
        <end position="1900"/>
    </location>
</feature>
<dbReference type="RefSeq" id="XP_005107503.1">
    <property type="nucleotide sequence ID" value="XM_005107446.3"/>
</dbReference>
<feature type="region of interest" description="Disordered" evidence="5">
    <location>
        <begin position="875"/>
        <end position="894"/>
    </location>
</feature>
<feature type="compositionally biased region" description="Polar residues" evidence="5">
    <location>
        <begin position="63"/>
        <end position="72"/>
    </location>
</feature>
<dbReference type="InterPro" id="IPR052283">
    <property type="entry name" value="GenomicStab_NeuMorph_Reg"/>
</dbReference>
<feature type="compositionally biased region" description="Low complexity" evidence="5">
    <location>
        <begin position="229"/>
        <end position="241"/>
    </location>
</feature>
<feature type="domain" description="F-box" evidence="7">
    <location>
        <begin position="1043"/>
        <end position="1089"/>
    </location>
</feature>
<feature type="compositionally biased region" description="Low complexity" evidence="5">
    <location>
        <begin position="847"/>
        <end position="863"/>
    </location>
</feature>
<dbReference type="Gene3D" id="3.30.890.10">
    <property type="entry name" value="Methyl-cpg-binding Protein 2, Chain A"/>
    <property type="match status" value="1"/>
</dbReference>
<feature type="compositionally biased region" description="Acidic residues" evidence="5">
    <location>
        <begin position="1538"/>
        <end position="1548"/>
    </location>
</feature>
<dbReference type="Pfam" id="PF01429">
    <property type="entry name" value="MBD"/>
    <property type="match status" value="1"/>
</dbReference>
<dbReference type="Proteomes" id="UP000694888">
    <property type="component" value="Unplaced"/>
</dbReference>
<feature type="compositionally biased region" description="Basic residues" evidence="5">
    <location>
        <begin position="1947"/>
        <end position="1961"/>
    </location>
</feature>
<dbReference type="PROSITE" id="PS50181">
    <property type="entry name" value="FBOX"/>
    <property type="match status" value="1"/>
</dbReference>
<evidence type="ECO:0000313" key="11">
    <source>
        <dbReference type="RefSeq" id="XP_012943024.1"/>
    </source>
</evidence>
<feature type="compositionally biased region" description="Acidic residues" evidence="5">
    <location>
        <begin position="2231"/>
        <end position="2246"/>
    </location>
</feature>
<evidence type="ECO:0000256" key="4">
    <source>
        <dbReference type="PROSITE-ProRule" id="PRU00146"/>
    </source>
</evidence>
<dbReference type="InterPro" id="IPR032675">
    <property type="entry name" value="LRR_dom_sf"/>
</dbReference>
<feature type="region of interest" description="Disordered" evidence="5">
    <location>
        <begin position="2045"/>
        <end position="2251"/>
    </location>
</feature>
<feature type="compositionally biased region" description="Polar residues" evidence="5">
    <location>
        <begin position="97"/>
        <end position="121"/>
    </location>
</feature>
<feature type="domain" description="PHD-type" evidence="6">
    <location>
        <begin position="2246"/>
        <end position="2303"/>
    </location>
</feature>
<dbReference type="PROSITE" id="PS01359">
    <property type="entry name" value="ZF_PHD_1"/>
    <property type="match status" value="1"/>
</dbReference>
<keyword evidence="1" id="KW-0479">Metal-binding</keyword>
<sequence>MEEDTDGEVSAQSPGMDSAAAQTLGEVGSSNAVSIEESDQIKDSDGTKETTTNVLGADEVTRNELTVKSTANELCYEEKNSPTSNETESESVDPKNLENSTGSLLSISVETVVSKSITNDGKQTDDADRINRISTCEEVTDVDDREQGQLIIDSPPLSAGEGSNATDKHSESSSGGQSNHTVSTSESSSARGSRNGTESHCPSACANDSNEAVAKSQQDSIATANNAGTPSNNNASPATAAQRISPSPSTPARKRRGTRAAQDAMLLPEDLEHLRKPFKYGWKRELVYRNATDSGGNRMCDVYYFPPKGRKLRSMVEIGTFLSKDKDSPVNLTNFTFRKLVMFGPPDEVVRSAGQPKNRPVEGAVKKTPAPSKPPSMLKKALLQRMPVSQVKTPAGIKITPTGIRHGRIISKHVKTPVSAARDAVKAAMRNMVLARSNSNSEGEAVMISSTTSTSGDSTTVTTGLQNVIISARPSGGHVRVLSGRPRIRHRSPNWEPSDSSAYSDSDEGGNKASEHRDVEIIKEGVSAGDPTQNDEEDDVSRVLGTPSALISSIVNPQPQKRPPSTDSTSLASQVSGAGKIRIISARNPSVVSPVTSIQGTRVMFVNEEGKRVGRRTCSVTCRLMPGVKPSLECHSCHTLFHHKCVGMYNSSWMKDNFVCATCKLVSNTVLHIRPPGPTVVTSALRSLLTPSGQPLPSSYRPESQAAVPSVDSLNATSPACPILLTIPPPPPLASRPQFLKTNVQNISHRAPALPFLLPKGQPVMPPPPPLLVASPGLIAQPHPSALTGHIPVVSLPPALKPSPSIRPPLRFRPFQGQSVQINSAGKTHVEHSETVKVDGTKDGEDTSPAPVTTVRVSSPSVSMDDSLPVSFRAQGMEESDSDSSEDISPPAGNIPIVRTQKIVKTGVIAKLTTTTVVTPSESGHGTNSISSSSGMVCEASADVSTSQCTTLHLLTLPKSVASNVDLSQTLKLSINDADLFVSPERIISEKEHVKLLLPPGAAPVLADKTSHFGVFVSNVPPPVDSTAPCHLPRQTPTRYLQSFRMLQSSYEIMMNIYSHLSTAQLLRVRIVCKLWNTMAMQPCLWKRVRLQNVLITDWESACRFFIRAGVKKLSLQGFSFPNGEFPDQSNSPTWEAIKRNLPLVKNLEELLFGCVPPEVLHSMTEKMPNLLNISADSICDTSVSGVYSVPNTGQAVEMMMKAVHAVEHCAMSCRTAAMLFKVSETDLLHMVKKEEVRLTEEEEKTLLLYLMRLSGMGFCVSLKLLRIACKEILSRRNSTAVLPEVSSSYTSELFQRSQHFFHNSYSAASLHAQVKSHFAKLQELYRDMDISFKPENMLFFSTINIEMPTSEGDSSSMVTAMATMTRSDLSLPVMLVWSDPHHPPSDSSNLVMASAEASQPTPALVFRYLQLVISRMKERPLLLVFGGHSPALSEKLVSFCASENVTFYCVPQDAARYVFPPLLGGPLFLLKEELESVSLTLTPERFISRLKHQMWSPASVRKYSIMRAFTVTGFYPVNPKALKKYQEVGKLSASRDEDMDDEGENGSDVDSIQSVSSGSVHSDAEMISDQEEQDTAKQEDTESSKEGPPSAASALPEESNKESQHSTVDSEKERDSVISVPYGEPSGKEKIDSCVDKDSVVGEILSGGEKTEGEVHSKQEMSKVVNELSEERKEVVEKPPAADLSSDDDLSDAGMVIDESADENGNISAESEDEDEKEGSKHGVKSNKGKLVVQIFRPNLLQRKGPTKTMDSAMIERVENTINSVVTASREMYDLKSVLKVKRNDLQKVAIKGNSVSEKELDSYSATINEVAKAEESAEEAKELSHQHNRRSMEEEEAEEELEESDDESLEKSIDAEMDDSNDKDVGGDGSVHTDENDEAEVSEKPEESEDAPSEDEDSTEKRKRKKRKKSRKKKRKSHSQKSESEKYQNDTDDIVHESPGITHSEKKKKKKKKKKRSKNEKKTSVSENIDADVPTDSVPQDATALDTLAEVCDTVPVEHKEAEADMEVKEDLLEEPKIHLVDHDYARLPGMSFVNAAETSSIKLNEDGGCSEEIQGVETRDSTQKEYMGTGSEEVENSLVEKEESEQRPVEDVSNSEDHIEKESGDEDDNKETEASSVDSSSSSSSSSDSSSDSSRSSSDEASSHSDNDSDDDSGSEKEGSSSPSAKRDKGDDLKSGSDVKRRASESPVSAEESSDEEESDSGEEVGEEEESEEEKDGSSDSNGGNGEDVAEEEDDEEGDEDDDSKCQLCMRTSPPHSKDMIIDWVDCDGNCGRWFHVICILRSKAKANPKHYVCPSCRCKR</sequence>
<evidence type="ECO:0000259" key="6">
    <source>
        <dbReference type="PROSITE" id="PS50016"/>
    </source>
</evidence>
<evidence type="ECO:0000256" key="5">
    <source>
        <dbReference type="SAM" id="MobiDB-lite"/>
    </source>
</evidence>
<dbReference type="InterPro" id="IPR013083">
    <property type="entry name" value="Znf_RING/FYVE/PHD"/>
</dbReference>
<feature type="compositionally biased region" description="Basic and acidic residues" evidence="5">
    <location>
        <begin position="2157"/>
        <end position="2187"/>
    </location>
</feature>
<feature type="compositionally biased region" description="Basic and acidic residues" evidence="5">
    <location>
        <begin position="122"/>
        <end position="131"/>
    </location>
</feature>
<keyword evidence="9" id="KW-1185">Reference proteome</keyword>
<gene>
    <name evidence="10 11" type="primary">LOC101864548</name>
</gene>